<feature type="domain" description="Phytase-like" evidence="1">
    <location>
        <begin position="48"/>
        <end position="364"/>
    </location>
</feature>
<evidence type="ECO:0000259" key="1">
    <source>
        <dbReference type="Pfam" id="PF13449"/>
    </source>
</evidence>
<comment type="caution">
    <text evidence="2">The sequence shown here is derived from an EMBL/GenBank/DDBJ whole genome shotgun (WGS) entry which is preliminary data.</text>
</comment>
<proteinExistence type="predicted"/>
<dbReference type="GO" id="GO:0004519">
    <property type="term" value="F:endonuclease activity"/>
    <property type="evidence" value="ECO:0007669"/>
    <property type="project" value="UniProtKB-KW"/>
</dbReference>
<evidence type="ECO:0000313" key="2">
    <source>
        <dbReference type="EMBL" id="OEJ73636.1"/>
    </source>
</evidence>
<organism evidence="2">
    <name type="scientific">Desertifilum tharense IPPAS B-1220</name>
    <dbReference type="NCBI Taxonomy" id="1781255"/>
    <lineage>
        <taxon>Bacteria</taxon>
        <taxon>Bacillati</taxon>
        <taxon>Cyanobacteriota</taxon>
        <taxon>Cyanophyceae</taxon>
        <taxon>Desertifilales</taxon>
        <taxon>Desertifilaceae</taxon>
        <taxon>Desertifilum</taxon>
    </lineage>
</organism>
<dbReference type="OrthoDB" id="292013at2"/>
<dbReference type="EMBL" id="MJGC01000083">
    <property type="protein sequence ID" value="OEJ73636.1"/>
    <property type="molecule type" value="Genomic_DNA"/>
</dbReference>
<dbReference type="Pfam" id="PF13449">
    <property type="entry name" value="Phytase-like"/>
    <property type="match status" value="1"/>
</dbReference>
<dbReference type="AlphaFoldDB" id="A0A1E5QG23"/>
<dbReference type="InterPro" id="IPR027372">
    <property type="entry name" value="Phytase-like_dom"/>
</dbReference>
<dbReference type="PANTHER" id="PTHR37957:SF1">
    <property type="entry name" value="PHYTASE-LIKE DOMAIN-CONTAINING PROTEIN"/>
    <property type="match status" value="1"/>
</dbReference>
<name>A0A1E5QG23_9CYAN</name>
<keyword evidence="2" id="KW-0269">Exonuclease</keyword>
<protein>
    <submittedName>
        <fullName evidence="2">Endonuclease/exonuclease/phosphatase</fullName>
    </submittedName>
</protein>
<keyword evidence="2" id="KW-0255">Endonuclease</keyword>
<dbReference type="STRING" id="1781255.BH720_18735"/>
<accession>A0A1E5QG23</accession>
<dbReference type="PANTHER" id="PTHR37957">
    <property type="entry name" value="BLR7070 PROTEIN"/>
    <property type="match status" value="1"/>
</dbReference>
<gene>
    <name evidence="2" type="ORF">BH720_18735</name>
</gene>
<dbReference type="RefSeq" id="WP_069968752.1">
    <property type="nucleotide sequence ID" value="NZ_CM124774.1"/>
</dbReference>
<keyword evidence="2" id="KW-0540">Nuclease</keyword>
<keyword evidence="2" id="KW-0378">Hydrolase</keyword>
<dbReference type="GO" id="GO:0004527">
    <property type="term" value="F:exonuclease activity"/>
    <property type="evidence" value="ECO:0007669"/>
    <property type="project" value="UniProtKB-KW"/>
</dbReference>
<reference evidence="2" key="1">
    <citation type="submission" date="2016-09" db="EMBL/GenBank/DDBJ databases">
        <title>Draft genome of thermotolerant cyanobacterium Desertifilum sp. strain IPPAS B-1220.</title>
        <authorList>
            <person name="Sinetova M.A."/>
            <person name="Bolakhan K."/>
            <person name="Zayadan B.K."/>
            <person name="Mironov K.S."/>
            <person name="Ustinova V."/>
            <person name="Kupriyanova E.V."/>
            <person name="Sidorov R.A."/>
            <person name="Skrypnik A.N."/>
            <person name="Gogoleva N.E."/>
            <person name="Gogolev Y.V."/>
            <person name="Los D.A."/>
        </authorList>
    </citation>
    <scope>NUCLEOTIDE SEQUENCE [LARGE SCALE GENOMIC DNA]</scope>
    <source>
        <strain evidence="2">IPPAS B-1220</strain>
    </source>
</reference>
<sequence length="380" mass="41528">MVALLAIAGSLLTGCSLPQVSAEQRTFLQVSLEFLDEAIIPKTPFAGTPVGGLSGITYDRQRDRFYVVSDDRSQLAPARFYTLKVQLDPTLGVGEAIASVDLESVTFLQTEEGNPYPRGTIDAEGIALSPQNTVFISSEGNVNLDIPPGIKEFELNSGQFVQRLPVPPHYLPLTEEGQQIQGIQNNFGFEALATNPIGTIPAAGEPLRLFTVTEAALVQDLTNPDDPDFATRTRWLHYYLSEGPPLILSEHLYLLESPPPGAVLHGIPEIVALDGGGHFLSLERSFGLKGFTVRLFQLFTGDATDISGTSSLQGSLMGLQPIRKQLVLDLQDLDITLDNLEGMTLGPRLPDGSQSLWLISDDNFRDDQKTQLLLFRLRRD</sequence>